<dbReference type="EMBL" id="KN275957">
    <property type="protein sequence ID" value="EEH43843.1"/>
    <property type="molecule type" value="Genomic_DNA"/>
</dbReference>
<dbReference type="GeneID" id="22580021"/>
<keyword evidence="2" id="KW-1185">Reference proteome</keyword>
<dbReference type="RefSeq" id="XP_010756216.1">
    <property type="nucleotide sequence ID" value="XM_010757914.1"/>
</dbReference>
<reference evidence="1 2" key="1">
    <citation type="journal article" date="2011" name="PLoS Genet.">
        <title>Comparative genomic analysis of human fungal pathogens causing paracoccidioidomycosis.</title>
        <authorList>
            <person name="Desjardins C.A."/>
            <person name="Champion M.D."/>
            <person name="Holder J.W."/>
            <person name="Muszewska A."/>
            <person name="Goldberg J."/>
            <person name="Bailao A.M."/>
            <person name="Brigido M.M."/>
            <person name="Ferreira M.E."/>
            <person name="Garcia A.M."/>
            <person name="Grynberg M."/>
            <person name="Gujja S."/>
            <person name="Heiman D.I."/>
            <person name="Henn M.R."/>
            <person name="Kodira C.D."/>
            <person name="Leon-Narvaez H."/>
            <person name="Longo L.V."/>
            <person name="Ma L.J."/>
            <person name="Malavazi I."/>
            <person name="Matsuo A.L."/>
            <person name="Morais F.V."/>
            <person name="Pereira M."/>
            <person name="Rodriguez-Brito S."/>
            <person name="Sakthikumar S."/>
            <person name="Salem-Izacc S.M."/>
            <person name="Sykes S.M."/>
            <person name="Teixeira M.M."/>
            <person name="Vallejo M.C."/>
            <person name="Walter M.E."/>
            <person name="Yandava C."/>
            <person name="Young S."/>
            <person name="Zeng Q."/>
            <person name="Zucker J."/>
            <person name="Felipe M.S."/>
            <person name="Goldman G.H."/>
            <person name="Haas B.J."/>
            <person name="McEwen J.G."/>
            <person name="Nino-Vega G."/>
            <person name="Puccia R."/>
            <person name="San-Blas G."/>
            <person name="Soares C.M."/>
            <person name="Birren B.W."/>
            <person name="Cuomo C.A."/>
        </authorList>
    </citation>
    <scope>NUCLEOTIDE SEQUENCE [LARGE SCALE GENOMIC DNA]</scope>
    <source>
        <strain evidence="1 2">Pb18</strain>
    </source>
</reference>
<protein>
    <submittedName>
        <fullName evidence="1">Uncharacterized protein</fullName>
    </submittedName>
</protein>
<name>C1FZU2_PARBD</name>
<organism evidence="1 2">
    <name type="scientific">Paracoccidioides brasiliensis (strain Pb18)</name>
    <dbReference type="NCBI Taxonomy" id="502780"/>
    <lineage>
        <taxon>Eukaryota</taxon>
        <taxon>Fungi</taxon>
        <taxon>Dikarya</taxon>
        <taxon>Ascomycota</taxon>
        <taxon>Pezizomycotina</taxon>
        <taxon>Eurotiomycetes</taxon>
        <taxon>Eurotiomycetidae</taxon>
        <taxon>Onygenales</taxon>
        <taxon>Ajellomycetaceae</taxon>
        <taxon>Paracoccidioides</taxon>
    </lineage>
</organism>
<gene>
    <name evidence="1" type="ORF">PADG_00132</name>
</gene>
<evidence type="ECO:0000313" key="2">
    <source>
        <dbReference type="Proteomes" id="UP000001628"/>
    </source>
</evidence>
<dbReference type="AlphaFoldDB" id="C1FZU2"/>
<dbReference type="InParanoid" id="C1FZU2"/>
<proteinExistence type="predicted"/>
<dbReference type="KEGG" id="pbn:PADG_00132"/>
<dbReference type="VEuPathDB" id="FungiDB:PADG_00132"/>
<dbReference type="HOGENOM" id="CLU_1062087_0_0_1"/>
<accession>C1FZU2</accession>
<evidence type="ECO:0000313" key="1">
    <source>
        <dbReference type="EMBL" id="EEH43843.1"/>
    </source>
</evidence>
<dbReference type="Proteomes" id="UP000001628">
    <property type="component" value="Unassembled WGS sequence"/>
</dbReference>
<sequence>MSAMIFGENLCLVGRQRGLQARKRFLEIVEAKCGQESTHFCILSVRSWCAFQDLPSYSTGSRCNPKNLSQVRCRLLESPLPEQITKTDRHHHGWYLRPRLVARINPVIDPTTPLLVSVLFIVTFLTRSMQPFVGNATPPNPGVPEARGTSGPTIIKTRIRTHCISIKFQFGKGSFSGSWVEQLDDITGTDDVSIPAVADLDIFQPELLVNKYISNESIANEREIRDISHVGAWGCTWRKPVKFQFQRFTVRRGFDCHNVWVN</sequence>